<evidence type="ECO:0000256" key="6">
    <source>
        <dbReference type="PROSITE-ProRule" id="PRU01016"/>
    </source>
</evidence>
<keyword evidence="3 6" id="KW-0808">Transferase</keyword>
<dbReference type="InterPro" id="IPR001525">
    <property type="entry name" value="C5_MeTfrase"/>
</dbReference>
<dbReference type="PROSITE" id="PS51679">
    <property type="entry name" value="SAM_MT_C5"/>
    <property type="match status" value="1"/>
</dbReference>
<evidence type="ECO:0000256" key="3">
    <source>
        <dbReference type="ARBA" id="ARBA00022679"/>
    </source>
</evidence>
<keyword evidence="5" id="KW-0680">Restriction system</keyword>
<dbReference type="EC" id="2.1.1.37" evidence="1"/>
<reference evidence="8 9" key="1">
    <citation type="journal article" date="2016" name="Nat. Commun.">
        <title>Thousands of microbial genomes shed light on interconnected biogeochemical processes in an aquifer system.</title>
        <authorList>
            <person name="Anantharaman K."/>
            <person name="Brown C.T."/>
            <person name="Hug L.A."/>
            <person name="Sharon I."/>
            <person name="Castelle C.J."/>
            <person name="Probst A.J."/>
            <person name="Thomas B.C."/>
            <person name="Singh A."/>
            <person name="Wilkins M.J."/>
            <person name="Karaoz U."/>
            <person name="Brodie E.L."/>
            <person name="Williams K.H."/>
            <person name="Hubbard S.S."/>
            <person name="Banfield J.F."/>
        </authorList>
    </citation>
    <scope>NUCLEOTIDE SEQUENCE [LARGE SCALE GENOMIC DNA]</scope>
</reference>
<keyword evidence="4 6" id="KW-0949">S-adenosyl-L-methionine</keyword>
<gene>
    <name evidence="8" type="ORF">A2639_02260</name>
</gene>
<evidence type="ECO:0000313" key="9">
    <source>
        <dbReference type="Proteomes" id="UP000178991"/>
    </source>
</evidence>
<dbReference type="InterPro" id="IPR050390">
    <property type="entry name" value="C5-Methyltransferase"/>
</dbReference>
<dbReference type="Pfam" id="PF00145">
    <property type="entry name" value="DNA_methylase"/>
    <property type="match status" value="1"/>
</dbReference>
<accession>A0A1G2HMX8</accession>
<evidence type="ECO:0000313" key="8">
    <source>
        <dbReference type="EMBL" id="OGZ63248.1"/>
    </source>
</evidence>
<evidence type="ECO:0000256" key="7">
    <source>
        <dbReference type="RuleBase" id="RU000416"/>
    </source>
</evidence>
<dbReference type="Proteomes" id="UP000178991">
    <property type="component" value="Unassembled WGS sequence"/>
</dbReference>
<dbReference type="InterPro" id="IPR029063">
    <property type="entry name" value="SAM-dependent_MTases_sf"/>
</dbReference>
<dbReference type="GO" id="GO:0009307">
    <property type="term" value="P:DNA restriction-modification system"/>
    <property type="evidence" value="ECO:0007669"/>
    <property type="project" value="UniProtKB-KW"/>
</dbReference>
<protein>
    <recommendedName>
        <fullName evidence="1">DNA (cytosine-5-)-methyltransferase</fullName>
        <ecNumber evidence="1">2.1.1.37</ecNumber>
    </recommendedName>
</protein>
<comment type="caution">
    <text evidence="8">The sequence shown here is derived from an EMBL/GenBank/DDBJ whole genome shotgun (WGS) entry which is preliminary data.</text>
</comment>
<dbReference type="GO" id="GO:0032259">
    <property type="term" value="P:methylation"/>
    <property type="evidence" value="ECO:0007669"/>
    <property type="project" value="UniProtKB-KW"/>
</dbReference>
<name>A0A1G2HMX8_9BACT</name>
<evidence type="ECO:0000256" key="5">
    <source>
        <dbReference type="ARBA" id="ARBA00022747"/>
    </source>
</evidence>
<dbReference type="Gene3D" id="3.40.50.150">
    <property type="entry name" value="Vaccinia Virus protein VP39"/>
    <property type="match status" value="1"/>
</dbReference>
<evidence type="ECO:0000256" key="1">
    <source>
        <dbReference type="ARBA" id="ARBA00011975"/>
    </source>
</evidence>
<proteinExistence type="inferred from homology"/>
<organism evidence="8 9">
    <name type="scientific">Candidatus Staskawiczbacteria bacterium RIFCSPHIGHO2_01_FULL_34_27</name>
    <dbReference type="NCBI Taxonomy" id="1802199"/>
    <lineage>
        <taxon>Bacteria</taxon>
        <taxon>Candidatus Staskawicziibacteriota</taxon>
    </lineage>
</organism>
<dbReference type="PANTHER" id="PTHR10629:SF52">
    <property type="entry name" value="DNA (CYTOSINE-5)-METHYLTRANSFERASE 1"/>
    <property type="match status" value="1"/>
</dbReference>
<dbReference type="PANTHER" id="PTHR10629">
    <property type="entry name" value="CYTOSINE-SPECIFIC METHYLTRANSFERASE"/>
    <property type="match status" value="1"/>
</dbReference>
<dbReference type="GO" id="GO:0044027">
    <property type="term" value="P:negative regulation of gene expression via chromosomal CpG island methylation"/>
    <property type="evidence" value="ECO:0007669"/>
    <property type="project" value="TreeGrafter"/>
</dbReference>
<feature type="active site" evidence="6">
    <location>
        <position position="130"/>
    </location>
</feature>
<evidence type="ECO:0000256" key="4">
    <source>
        <dbReference type="ARBA" id="ARBA00022691"/>
    </source>
</evidence>
<dbReference type="AlphaFoldDB" id="A0A1G2HMX8"/>
<comment type="similarity">
    <text evidence="6 7">Belongs to the class I-like SAM-binding methyltransferase superfamily. C5-methyltransferase family.</text>
</comment>
<dbReference type="EMBL" id="MHOL01000004">
    <property type="protein sequence ID" value="OGZ63248.1"/>
    <property type="molecule type" value="Genomic_DNA"/>
</dbReference>
<dbReference type="PRINTS" id="PR00105">
    <property type="entry name" value="C5METTRFRASE"/>
</dbReference>
<sequence>MTNSTPIKKINSNGTRDAVSRYSGIKALFDNNLFNNHWFEVDTKKVEAKKTEYNFVDLFSGAGGLSLGFKQAGFNKVLSIEIDKDASETIRRNFPESYHFEGKIEDLTDDKIKEIVGNRTIHVVCGGPPCQGFSVAGLRKPNDPRNQLFREFVRVVNVLKPWYVVLENVPGILTMQDGQVYQEILRQFGLIGYENMSVRILEAATFGAPQLRTRAVFVGNRFGNKNPYPKAQYSKENYKSIESALDDLKDLPPDPSINHEWTKHSKKMENRIAKVLPGDSLYDTFRDAWKRQYKGVPSMTAKENHGGVHIHYEKNRVISARELARLQTFPDDFIFSGTMKRAYWQIGNAVPCILGKNIGLAVRNEIEKI</sequence>
<keyword evidence="2 6" id="KW-0489">Methyltransferase</keyword>
<dbReference type="GO" id="GO:0003886">
    <property type="term" value="F:DNA (cytosine-5-)-methyltransferase activity"/>
    <property type="evidence" value="ECO:0007669"/>
    <property type="project" value="UniProtKB-EC"/>
</dbReference>
<dbReference type="GO" id="GO:0003677">
    <property type="term" value="F:DNA binding"/>
    <property type="evidence" value="ECO:0007669"/>
    <property type="project" value="TreeGrafter"/>
</dbReference>
<dbReference type="SUPFAM" id="SSF53335">
    <property type="entry name" value="S-adenosyl-L-methionine-dependent methyltransferases"/>
    <property type="match status" value="1"/>
</dbReference>
<dbReference type="NCBIfam" id="TIGR00675">
    <property type="entry name" value="dcm"/>
    <property type="match status" value="1"/>
</dbReference>
<evidence type="ECO:0000256" key="2">
    <source>
        <dbReference type="ARBA" id="ARBA00022603"/>
    </source>
</evidence>
<dbReference type="Gene3D" id="3.90.120.10">
    <property type="entry name" value="DNA Methylase, subunit A, domain 2"/>
    <property type="match status" value="1"/>
</dbReference>